<dbReference type="Gene3D" id="3.40.430.10">
    <property type="entry name" value="Dihydrofolate Reductase, subunit A"/>
    <property type="match status" value="1"/>
</dbReference>
<evidence type="ECO:0000313" key="9">
    <source>
        <dbReference type="Proteomes" id="UP000178646"/>
    </source>
</evidence>
<reference evidence="8 9" key="1">
    <citation type="journal article" date="2016" name="Nat. Commun.">
        <title>Thousands of microbial genomes shed light on interconnected biogeochemical processes in an aquifer system.</title>
        <authorList>
            <person name="Anantharaman K."/>
            <person name="Brown C.T."/>
            <person name="Hug L.A."/>
            <person name="Sharon I."/>
            <person name="Castelle C.J."/>
            <person name="Probst A.J."/>
            <person name="Thomas B.C."/>
            <person name="Singh A."/>
            <person name="Wilkins M.J."/>
            <person name="Karaoz U."/>
            <person name="Brodie E.L."/>
            <person name="Williams K.H."/>
            <person name="Hubbard S.S."/>
            <person name="Banfield J.F."/>
        </authorList>
    </citation>
    <scope>NUCLEOTIDE SEQUENCE [LARGE SCALE GENOMIC DNA]</scope>
</reference>
<dbReference type="GO" id="GO:0046654">
    <property type="term" value="P:tetrahydrofolate biosynthetic process"/>
    <property type="evidence" value="ECO:0007669"/>
    <property type="project" value="UniProtKB-UniPathway"/>
</dbReference>
<evidence type="ECO:0000256" key="3">
    <source>
        <dbReference type="ARBA" id="ARBA00012856"/>
    </source>
</evidence>
<evidence type="ECO:0000256" key="4">
    <source>
        <dbReference type="ARBA" id="ARBA00022563"/>
    </source>
</evidence>
<keyword evidence="4" id="KW-0554">One-carbon metabolism</keyword>
<dbReference type="GO" id="GO:0046655">
    <property type="term" value="P:folic acid metabolic process"/>
    <property type="evidence" value="ECO:0007669"/>
    <property type="project" value="TreeGrafter"/>
</dbReference>
<dbReference type="UniPathway" id="UPA00077">
    <property type="reaction ID" value="UER00158"/>
</dbReference>
<dbReference type="EMBL" id="MHSU01000007">
    <property type="protein sequence ID" value="OHA51127.1"/>
    <property type="molecule type" value="Genomic_DNA"/>
</dbReference>
<protein>
    <recommendedName>
        <fullName evidence="3">dihydrofolate reductase</fullName>
        <ecNumber evidence="3">1.5.1.3</ecNumber>
    </recommendedName>
</protein>
<dbReference type="Proteomes" id="UP000178646">
    <property type="component" value="Unassembled WGS sequence"/>
</dbReference>
<dbReference type="AlphaFoldDB" id="A0A1G2PS49"/>
<comment type="caution">
    <text evidence="8">The sequence shown here is derived from an EMBL/GenBank/DDBJ whole genome shotgun (WGS) entry which is preliminary data.</text>
</comment>
<dbReference type="PIRSF" id="PIRSF000194">
    <property type="entry name" value="DHFR"/>
    <property type="match status" value="1"/>
</dbReference>
<gene>
    <name evidence="8" type="ORF">A2W59_00150</name>
</gene>
<evidence type="ECO:0000256" key="1">
    <source>
        <dbReference type="ARBA" id="ARBA00004903"/>
    </source>
</evidence>
<dbReference type="GO" id="GO:0046452">
    <property type="term" value="P:dihydrofolate metabolic process"/>
    <property type="evidence" value="ECO:0007669"/>
    <property type="project" value="TreeGrafter"/>
</dbReference>
<dbReference type="GO" id="GO:0004146">
    <property type="term" value="F:dihydrofolate reductase activity"/>
    <property type="evidence" value="ECO:0007669"/>
    <property type="project" value="UniProtKB-EC"/>
</dbReference>
<dbReference type="GO" id="GO:0006730">
    <property type="term" value="P:one-carbon metabolic process"/>
    <property type="evidence" value="ECO:0007669"/>
    <property type="project" value="UniProtKB-KW"/>
</dbReference>
<dbReference type="GO" id="GO:0005829">
    <property type="term" value="C:cytosol"/>
    <property type="evidence" value="ECO:0007669"/>
    <property type="project" value="TreeGrafter"/>
</dbReference>
<evidence type="ECO:0000256" key="5">
    <source>
        <dbReference type="ARBA" id="ARBA00022857"/>
    </source>
</evidence>
<proteinExistence type="inferred from homology"/>
<accession>A0A1G2PS49</accession>
<evidence type="ECO:0000259" key="7">
    <source>
        <dbReference type="PROSITE" id="PS51330"/>
    </source>
</evidence>
<dbReference type="GO" id="GO:0050661">
    <property type="term" value="F:NADP binding"/>
    <property type="evidence" value="ECO:0007669"/>
    <property type="project" value="InterPro"/>
</dbReference>
<dbReference type="CDD" id="cd00209">
    <property type="entry name" value="DHFR"/>
    <property type="match status" value="1"/>
</dbReference>
<comment type="similarity">
    <text evidence="2">Belongs to the dihydrofolate reductase family.</text>
</comment>
<dbReference type="EC" id="1.5.1.3" evidence="3"/>
<dbReference type="InterPro" id="IPR024072">
    <property type="entry name" value="DHFR-like_dom_sf"/>
</dbReference>
<sequence>MPWNLPCDIKMFANITKGHPVIMGRKTYESIIRKLGHPLAGRMNIVLTRQKNYSVKGVGVVANSLTEALRLAETQESSNEIFIIGGEKVYKDFLPYTEKMYLTKIQASFYGDSFFPIFNEKEWEVIQGETQCDKGIYFTFFVYKKRLLEIS</sequence>
<evidence type="ECO:0000256" key="6">
    <source>
        <dbReference type="ARBA" id="ARBA00023002"/>
    </source>
</evidence>
<dbReference type="SUPFAM" id="SSF53597">
    <property type="entry name" value="Dihydrofolate reductase-like"/>
    <property type="match status" value="1"/>
</dbReference>
<keyword evidence="6" id="KW-0560">Oxidoreductase</keyword>
<dbReference type="PANTHER" id="PTHR48069:SF3">
    <property type="entry name" value="DIHYDROFOLATE REDUCTASE"/>
    <property type="match status" value="1"/>
</dbReference>
<name>A0A1G2PS49_9BACT</name>
<keyword evidence="5" id="KW-0521">NADP</keyword>
<dbReference type="Pfam" id="PF00186">
    <property type="entry name" value="DHFR_1"/>
    <property type="match status" value="1"/>
</dbReference>
<dbReference type="InterPro" id="IPR012259">
    <property type="entry name" value="DHFR"/>
</dbReference>
<organism evidence="8 9">
    <name type="scientific">Candidatus Terrybacteria bacterium RIFCSPHIGHO2_02_41_19</name>
    <dbReference type="NCBI Taxonomy" id="1802364"/>
    <lineage>
        <taxon>Bacteria</taxon>
        <taxon>Candidatus Terryibacteriota</taxon>
    </lineage>
</organism>
<dbReference type="InterPro" id="IPR001796">
    <property type="entry name" value="DHFR_dom"/>
</dbReference>
<dbReference type="PROSITE" id="PS51330">
    <property type="entry name" value="DHFR_2"/>
    <property type="match status" value="1"/>
</dbReference>
<comment type="pathway">
    <text evidence="1">Cofactor biosynthesis; tetrahydrofolate biosynthesis; 5,6,7,8-tetrahydrofolate from 7,8-dihydrofolate: step 1/1.</text>
</comment>
<dbReference type="PANTHER" id="PTHR48069">
    <property type="entry name" value="DIHYDROFOLATE REDUCTASE"/>
    <property type="match status" value="1"/>
</dbReference>
<evidence type="ECO:0000256" key="2">
    <source>
        <dbReference type="ARBA" id="ARBA00009539"/>
    </source>
</evidence>
<dbReference type="PRINTS" id="PR00070">
    <property type="entry name" value="DHFR"/>
</dbReference>
<evidence type="ECO:0000313" key="8">
    <source>
        <dbReference type="EMBL" id="OHA51127.1"/>
    </source>
</evidence>
<feature type="domain" description="DHFR" evidence="7">
    <location>
        <begin position="1"/>
        <end position="145"/>
    </location>
</feature>